<evidence type="ECO:0000313" key="4">
    <source>
        <dbReference type="Proteomes" id="UP000177043"/>
    </source>
</evidence>
<dbReference type="SUPFAM" id="SSF53448">
    <property type="entry name" value="Nucleotide-diphospho-sugar transferases"/>
    <property type="match status" value="1"/>
</dbReference>
<gene>
    <name evidence="3" type="ORF">A2571_01440</name>
</gene>
<name>A0A1G2QCW8_9BACT</name>
<dbReference type="CDD" id="cd04179">
    <property type="entry name" value="DPM_DPG-synthase_like"/>
    <property type="match status" value="1"/>
</dbReference>
<keyword evidence="1" id="KW-0472">Membrane</keyword>
<keyword evidence="1" id="KW-1133">Transmembrane helix</keyword>
<comment type="caution">
    <text evidence="3">The sequence shown here is derived from an EMBL/GenBank/DDBJ whole genome shotgun (WGS) entry which is preliminary data.</text>
</comment>
<dbReference type="Pfam" id="PF00535">
    <property type="entry name" value="Glycos_transf_2"/>
    <property type="match status" value="1"/>
</dbReference>
<sequence>MNTISVVIPVYNEEKGIKGTLEILQNLRRQYPDIIEIIVVNDGSVDRSGEILSTETGIKLLTNGYNIGYGSSLKRGIKAASGDWIFIADADGTYPVERLPDFFSFMADYDMIVGVRTTAVNHIPVLRRPAKKFLNWFAGWIVNFPIPDLNSGMRLFRRRECLEFWGLYPERFSFTSTITLAFIRSHYLVKYVPIDYHKRLGSSSLSPWNFFTFLGLVFRIAFYFNPLRFLLPFVLLLISTGVIKGVYDLAYSNAIGNFSILLVTIGCFVLLLALLSDLLFRQRSK</sequence>
<accession>A0A1G2QCW8</accession>
<dbReference type="InterPro" id="IPR001173">
    <property type="entry name" value="Glyco_trans_2-like"/>
</dbReference>
<feature type="transmembrane region" description="Helical" evidence="1">
    <location>
        <begin position="229"/>
        <end position="247"/>
    </location>
</feature>
<dbReference type="Gene3D" id="3.90.550.10">
    <property type="entry name" value="Spore Coat Polysaccharide Biosynthesis Protein SpsA, Chain A"/>
    <property type="match status" value="1"/>
</dbReference>
<dbReference type="PANTHER" id="PTHR48090">
    <property type="entry name" value="UNDECAPRENYL-PHOSPHATE 4-DEOXY-4-FORMAMIDO-L-ARABINOSE TRANSFERASE-RELATED"/>
    <property type="match status" value="1"/>
</dbReference>
<dbReference type="InterPro" id="IPR029044">
    <property type="entry name" value="Nucleotide-diphossugar_trans"/>
</dbReference>
<dbReference type="AlphaFoldDB" id="A0A1G2QCW8"/>
<dbReference type="InterPro" id="IPR050256">
    <property type="entry name" value="Glycosyltransferase_2"/>
</dbReference>
<evidence type="ECO:0000256" key="1">
    <source>
        <dbReference type="SAM" id="Phobius"/>
    </source>
</evidence>
<feature type="domain" description="Glycosyltransferase 2-like" evidence="2">
    <location>
        <begin position="5"/>
        <end position="140"/>
    </location>
</feature>
<feature type="transmembrane region" description="Helical" evidence="1">
    <location>
        <begin position="259"/>
        <end position="280"/>
    </location>
</feature>
<dbReference type="PANTHER" id="PTHR48090:SF7">
    <property type="entry name" value="RFBJ PROTEIN"/>
    <property type="match status" value="1"/>
</dbReference>
<keyword evidence="1" id="KW-0812">Transmembrane</keyword>
<organism evidence="3 4">
    <name type="scientific">Candidatus Vogelbacteria bacterium RIFOXYD1_FULL_44_32</name>
    <dbReference type="NCBI Taxonomy" id="1802438"/>
    <lineage>
        <taxon>Bacteria</taxon>
        <taxon>Candidatus Vogeliibacteriota</taxon>
    </lineage>
</organism>
<proteinExistence type="predicted"/>
<protein>
    <recommendedName>
        <fullName evidence="2">Glycosyltransferase 2-like domain-containing protein</fullName>
    </recommendedName>
</protein>
<evidence type="ECO:0000313" key="3">
    <source>
        <dbReference type="EMBL" id="OHA58425.1"/>
    </source>
</evidence>
<reference evidence="3 4" key="1">
    <citation type="journal article" date="2016" name="Nat. Commun.">
        <title>Thousands of microbial genomes shed light on interconnected biogeochemical processes in an aquifer system.</title>
        <authorList>
            <person name="Anantharaman K."/>
            <person name="Brown C.T."/>
            <person name="Hug L.A."/>
            <person name="Sharon I."/>
            <person name="Castelle C.J."/>
            <person name="Probst A.J."/>
            <person name="Thomas B.C."/>
            <person name="Singh A."/>
            <person name="Wilkins M.J."/>
            <person name="Karaoz U."/>
            <person name="Brodie E.L."/>
            <person name="Williams K.H."/>
            <person name="Hubbard S.S."/>
            <person name="Banfield J.F."/>
        </authorList>
    </citation>
    <scope>NUCLEOTIDE SEQUENCE [LARGE SCALE GENOMIC DNA]</scope>
</reference>
<dbReference type="Proteomes" id="UP000177043">
    <property type="component" value="Unassembled WGS sequence"/>
</dbReference>
<dbReference type="STRING" id="1802438.A2571_01440"/>
<dbReference type="EMBL" id="MHTJ01000003">
    <property type="protein sequence ID" value="OHA58425.1"/>
    <property type="molecule type" value="Genomic_DNA"/>
</dbReference>
<evidence type="ECO:0000259" key="2">
    <source>
        <dbReference type="Pfam" id="PF00535"/>
    </source>
</evidence>